<dbReference type="InterPro" id="IPR037523">
    <property type="entry name" value="VOC_core"/>
</dbReference>
<feature type="domain" description="VOC" evidence="1">
    <location>
        <begin position="19"/>
        <end position="131"/>
    </location>
</feature>
<dbReference type="CDD" id="cd07247">
    <property type="entry name" value="SgaA_N_like"/>
    <property type="match status" value="1"/>
</dbReference>
<sequence>MTESAPTVTGAAVRCVPAVPSWVSLMAGDLDSATDFYGRLLGWTFSRGPDRWGPYVRAMSGGVAVAGLSGATDLQLPVAWTSYFGTEDADMVAERVRARGGTVAIGPLGFDAGRLAIASDRSGAPFGIWEGDRERGAMLHTLPGAPVWIELRTPDALDAALFYGGVFGWDERESAEFEVRFEHDRVVLRAAEQSVAALVTATDPEARPAWHVYFSVPDADAAAEQADRLGADVFGEVRATPYGRVVDLRDPQGGRFSVLGPRDPGDD</sequence>
<dbReference type="Pfam" id="PF00903">
    <property type="entry name" value="Glyoxalase"/>
    <property type="match status" value="1"/>
</dbReference>
<reference evidence="2 3" key="1">
    <citation type="submission" date="2018-03" db="EMBL/GenBank/DDBJ databases">
        <title>Bioinformatic expansion and discovery of thiopeptide antibiotics.</title>
        <authorList>
            <person name="Schwalen C.J."/>
            <person name="Hudson G.A."/>
            <person name="Mitchell D.A."/>
        </authorList>
    </citation>
    <scope>NUCLEOTIDE SEQUENCE [LARGE SCALE GENOMIC DNA]</scope>
    <source>
        <strain evidence="2 3">ATCC 21389</strain>
    </source>
</reference>
<name>A0A2V4P6Y2_9ACTN</name>
<dbReference type="PANTHER" id="PTHR33993:SF10">
    <property type="entry name" value="CONSERVED PROTEIN"/>
    <property type="match status" value="1"/>
</dbReference>
<dbReference type="InterPro" id="IPR041581">
    <property type="entry name" value="Glyoxalase_6"/>
</dbReference>
<evidence type="ECO:0000259" key="1">
    <source>
        <dbReference type="PROSITE" id="PS51819"/>
    </source>
</evidence>
<dbReference type="SUPFAM" id="SSF54593">
    <property type="entry name" value="Glyoxalase/Bleomycin resistance protein/Dihydroxybiphenyl dioxygenase"/>
    <property type="match status" value="2"/>
</dbReference>
<evidence type="ECO:0000313" key="3">
    <source>
        <dbReference type="Proteomes" id="UP000248039"/>
    </source>
</evidence>
<keyword evidence="3" id="KW-1185">Reference proteome</keyword>
<dbReference type="InterPro" id="IPR029068">
    <property type="entry name" value="Glyas_Bleomycin-R_OHBP_Dase"/>
</dbReference>
<dbReference type="RefSeq" id="WP_245984433.1">
    <property type="nucleotide sequence ID" value="NZ_PYBW01000047.1"/>
</dbReference>
<dbReference type="PANTHER" id="PTHR33993">
    <property type="entry name" value="GLYOXALASE-RELATED"/>
    <property type="match status" value="1"/>
</dbReference>
<accession>A0A2V4P6Y2</accession>
<dbReference type="PROSITE" id="PS51819">
    <property type="entry name" value="VOC"/>
    <property type="match status" value="2"/>
</dbReference>
<dbReference type="Proteomes" id="UP000248039">
    <property type="component" value="Unassembled WGS sequence"/>
</dbReference>
<dbReference type="AlphaFoldDB" id="A0A2V4P6Y2"/>
<proteinExistence type="predicted"/>
<protein>
    <submittedName>
        <fullName evidence="2">Doxorubicin biosynthesis protein DnrV</fullName>
    </submittedName>
</protein>
<dbReference type="Pfam" id="PF18029">
    <property type="entry name" value="Glyoxalase_6"/>
    <property type="match status" value="1"/>
</dbReference>
<dbReference type="InterPro" id="IPR052164">
    <property type="entry name" value="Anthracycline_SecMetBiosynth"/>
</dbReference>
<dbReference type="EMBL" id="PYBW01000047">
    <property type="protein sequence ID" value="PYC78892.1"/>
    <property type="molecule type" value="Genomic_DNA"/>
</dbReference>
<dbReference type="InterPro" id="IPR004360">
    <property type="entry name" value="Glyas_Fos-R_dOase_dom"/>
</dbReference>
<dbReference type="Gene3D" id="3.10.180.10">
    <property type="entry name" value="2,3-Dihydroxybiphenyl 1,2-Dioxygenase, domain 1"/>
    <property type="match status" value="2"/>
</dbReference>
<comment type="caution">
    <text evidence="2">The sequence shown here is derived from an EMBL/GenBank/DDBJ whole genome shotgun (WGS) entry which is preliminary data.</text>
</comment>
<feature type="domain" description="VOC" evidence="1">
    <location>
        <begin position="145"/>
        <end position="267"/>
    </location>
</feature>
<organism evidence="2 3">
    <name type="scientific">Streptomyces tateyamensis</name>
    <dbReference type="NCBI Taxonomy" id="565073"/>
    <lineage>
        <taxon>Bacteria</taxon>
        <taxon>Bacillati</taxon>
        <taxon>Actinomycetota</taxon>
        <taxon>Actinomycetes</taxon>
        <taxon>Kitasatosporales</taxon>
        <taxon>Streptomycetaceae</taxon>
        <taxon>Streptomyces</taxon>
    </lineage>
</organism>
<evidence type="ECO:0000313" key="2">
    <source>
        <dbReference type="EMBL" id="PYC78892.1"/>
    </source>
</evidence>
<gene>
    <name evidence="2" type="ORF">C7C46_15375</name>
</gene>